<gene>
    <name evidence="2" type="ORF">PoB_001901700</name>
</gene>
<evidence type="ECO:0000256" key="1">
    <source>
        <dbReference type="SAM" id="MobiDB-lite"/>
    </source>
</evidence>
<evidence type="ECO:0000313" key="3">
    <source>
        <dbReference type="Proteomes" id="UP000735302"/>
    </source>
</evidence>
<name>A0AAV3ZDC1_9GAST</name>
<protein>
    <submittedName>
        <fullName evidence="2">Uncharacterized protein</fullName>
    </submittedName>
</protein>
<comment type="caution">
    <text evidence="2">The sequence shown here is derived from an EMBL/GenBank/DDBJ whole genome shotgun (WGS) entry which is preliminary data.</text>
</comment>
<evidence type="ECO:0000313" key="2">
    <source>
        <dbReference type="EMBL" id="GFN92511.1"/>
    </source>
</evidence>
<dbReference type="Proteomes" id="UP000735302">
    <property type="component" value="Unassembled WGS sequence"/>
</dbReference>
<sequence>MEGRCRRGEPVHIKKISGFQALCRTRNRRFCSLQGGFAICATETAERKRGKNEKITCLQFVANVSSKNDKMFFGRANRDKTISDFNATFRLGCFRDIVYRFNCKDVGLKEIRHLVEFLFLGTAGASVPGTVASEFDLRSAGSSSATRAPRPEGVHESLRSPC</sequence>
<reference evidence="2 3" key="1">
    <citation type="journal article" date="2021" name="Elife">
        <title>Chloroplast acquisition without the gene transfer in kleptoplastic sea slugs, Plakobranchus ocellatus.</title>
        <authorList>
            <person name="Maeda T."/>
            <person name="Takahashi S."/>
            <person name="Yoshida T."/>
            <person name="Shimamura S."/>
            <person name="Takaki Y."/>
            <person name="Nagai Y."/>
            <person name="Toyoda A."/>
            <person name="Suzuki Y."/>
            <person name="Arimoto A."/>
            <person name="Ishii H."/>
            <person name="Satoh N."/>
            <person name="Nishiyama T."/>
            <person name="Hasebe M."/>
            <person name="Maruyama T."/>
            <person name="Minagawa J."/>
            <person name="Obokata J."/>
            <person name="Shigenobu S."/>
        </authorList>
    </citation>
    <scope>NUCLEOTIDE SEQUENCE [LARGE SCALE GENOMIC DNA]</scope>
</reference>
<accession>A0AAV3ZDC1</accession>
<organism evidence="2 3">
    <name type="scientific">Plakobranchus ocellatus</name>
    <dbReference type="NCBI Taxonomy" id="259542"/>
    <lineage>
        <taxon>Eukaryota</taxon>
        <taxon>Metazoa</taxon>
        <taxon>Spiralia</taxon>
        <taxon>Lophotrochozoa</taxon>
        <taxon>Mollusca</taxon>
        <taxon>Gastropoda</taxon>
        <taxon>Heterobranchia</taxon>
        <taxon>Euthyneura</taxon>
        <taxon>Panpulmonata</taxon>
        <taxon>Sacoglossa</taxon>
        <taxon>Placobranchoidea</taxon>
        <taxon>Plakobranchidae</taxon>
        <taxon>Plakobranchus</taxon>
    </lineage>
</organism>
<keyword evidence="3" id="KW-1185">Reference proteome</keyword>
<feature type="region of interest" description="Disordered" evidence="1">
    <location>
        <begin position="138"/>
        <end position="162"/>
    </location>
</feature>
<proteinExistence type="predicted"/>
<feature type="compositionally biased region" description="Basic and acidic residues" evidence="1">
    <location>
        <begin position="149"/>
        <end position="162"/>
    </location>
</feature>
<dbReference type="EMBL" id="BLXT01002252">
    <property type="protein sequence ID" value="GFN92511.1"/>
    <property type="molecule type" value="Genomic_DNA"/>
</dbReference>
<dbReference type="AlphaFoldDB" id="A0AAV3ZDC1"/>